<dbReference type="Proteomes" id="UP000751190">
    <property type="component" value="Unassembled WGS sequence"/>
</dbReference>
<dbReference type="InterPro" id="IPR032675">
    <property type="entry name" value="LRR_dom_sf"/>
</dbReference>
<evidence type="ECO:0000256" key="3">
    <source>
        <dbReference type="SAM" id="MobiDB-lite"/>
    </source>
</evidence>
<evidence type="ECO:0000313" key="5">
    <source>
        <dbReference type="Proteomes" id="UP000751190"/>
    </source>
</evidence>
<dbReference type="SMART" id="SM00369">
    <property type="entry name" value="LRR_TYP"/>
    <property type="match status" value="3"/>
</dbReference>
<proteinExistence type="predicted"/>
<feature type="region of interest" description="Disordered" evidence="3">
    <location>
        <begin position="272"/>
        <end position="294"/>
    </location>
</feature>
<accession>A0A8J6CG18</accession>
<organism evidence="4 5">
    <name type="scientific">Diacronema lutheri</name>
    <name type="common">Unicellular marine alga</name>
    <name type="synonym">Monochrysis lutheri</name>
    <dbReference type="NCBI Taxonomy" id="2081491"/>
    <lineage>
        <taxon>Eukaryota</taxon>
        <taxon>Haptista</taxon>
        <taxon>Haptophyta</taxon>
        <taxon>Pavlovophyceae</taxon>
        <taxon>Pavlovales</taxon>
        <taxon>Pavlovaceae</taxon>
        <taxon>Diacronema</taxon>
    </lineage>
</organism>
<dbReference type="InterPro" id="IPR003591">
    <property type="entry name" value="Leu-rich_rpt_typical-subtyp"/>
</dbReference>
<dbReference type="Gene3D" id="3.80.10.10">
    <property type="entry name" value="Ribonuclease Inhibitor"/>
    <property type="match status" value="2"/>
</dbReference>
<feature type="compositionally biased region" description="Basic residues" evidence="3">
    <location>
        <begin position="436"/>
        <end position="445"/>
    </location>
</feature>
<dbReference type="OrthoDB" id="1517790at2759"/>
<dbReference type="PROSITE" id="PS51450">
    <property type="entry name" value="LRR"/>
    <property type="match status" value="3"/>
</dbReference>
<dbReference type="OMA" id="RAPQMET"/>
<keyword evidence="1" id="KW-0433">Leucine-rich repeat</keyword>
<dbReference type="PRINTS" id="PR00019">
    <property type="entry name" value="LEURICHRPT"/>
</dbReference>
<dbReference type="SMART" id="SM00364">
    <property type="entry name" value="LRR_BAC"/>
    <property type="match status" value="5"/>
</dbReference>
<feature type="compositionally biased region" description="Low complexity" evidence="3">
    <location>
        <begin position="357"/>
        <end position="388"/>
    </location>
</feature>
<keyword evidence="2" id="KW-0677">Repeat</keyword>
<gene>
    <name evidence="4" type="ORF">KFE25_009715</name>
</gene>
<evidence type="ECO:0000313" key="4">
    <source>
        <dbReference type="EMBL" id="KAG8471294.1"/>
    </source>
</evidence>
<protein>
    <recommendedName>
        <fullName evidence="6">Protein phosphatase 1 regulatory subunit 7</fullName>
    </recommendedName>
</protein>
<dbReference type="EMBL" id="JAGTXO010000001">
    <property type="protein sequence ID" value="KAG8471294.1"/>
    <property type="molecule type" value="Genomic_DNA"/>
</dbReference>
<comment type="caution">
    <text evidence="4">The sequence shown here is derived from an EMBL/GenBank/DDBJ whole genome shotgun (WGS) entry which is preliminary data.</text>
</comment>
<reference evidence="4" key="1">
    <citation type="submission" date="2021-05" db="EMBL/GenBank/DDBJ databases">
        <title>The genome of the haptophyte Pavlova lutheri (Diacronema luteri, Pavlovales) - a model for lipid biosynthesis in eukaryotic algae.</title>
        <authorList>
            <person name="Hulatt C.J."/>
            <person name="Posewitz M.C."/>
        </authorList>
    </citation>
    <scope>NUCLEOTIDE SEQUENCE</scope>
    <source>
        <strain evidence="4">NIVA-4/92</strain>
    </source>
</reference>
<dbReference type="SUPFAM" id="SSF52058">
    <property type="entry name" value="L domain-like"/>
    <property type="match status" value="1"/>
</dbReference>
<dbReference type="Pfam" id="PF14580">
    <property type="entry name" value="LRR_9"/>
    <property type="match status" value="1"/>
</dbReference>
<feature type="compositionally biased region" description="Basic and acidic residues" evidence="3">
    <location>
        <begin position="483"/>
        <end position="492"/>
    </location>
</feature>
<keyword evidence="5" id="KW-1185">Reference proteome</keyword>
<dbReference type="AlphaFoldDB" id="A0A8J6CG18"/>
<feature type="region of interest" description="Disordered" evidence="3">
    <location>
        <begin position="330"/>
        <end position="496"/>
    </location>
</feature>
<evidence type="ECO:0000256" key="2">
    <source>
        <dbReference type="ARBA" id="ARBA00022737"/>
    </source>
</evidence>
<sequence length="536" mass="55100">MAHAITPAQLSELTGRAPAEIESLALVGMSLSDISAVGCCHALRKLSVDSNRLASLGGVEELPELHALSAQHNELGALEVMRGLPKLATLNLSHNRLTTLGTALREATALKALLVTDNALRRLDLHLLKPLRELNTVVASRNQISEVSGAEKLPSLRKLSLSNNELRALGPLPSSLQELRLAHNRIAALPQALSACARLALLDVGSNLLASLEQLAPLTDLERLRNLTLRGNPLCDAVGSSYRLAVKRRLARLRLLDGAALGVDGGAGANRKIRFGADDTPSAPSPKQPLVEQPLVERAPARGAAGRAPARAGAADAAAGVAVEAAAPELARGERASGKGKRNGAPPPADKPRADGGRAAAAERAPGAGARTPRAGGGAAAPAVPRGDAPARRSGECTASRPEQRAESAPPVVAVAPVASEVGPAGPAVVNEQRAAGKKRKRRSRALPCADGTGAAVDGEPAGVDGSAPHPKERAAAKARGRVQSESDRPVEGEVETGIVALEDKRCALGGDEGSRGATLALLEQLTRPAAGFESW</sequence>
<dbReference type="InterPro" id="IPR001611">
    <property type="entry name" value="Leu-rich_rpt"/>
</dbReference>
<feature type="compositionally biased region" description="Low complexity" evidence="3">
    <location>
        <begin position="407"/>
        <end position="430"/>
    </location>
</feature>
<evidence type="ECO:0000256" key="1">
    <source>
        <dbReference type="ARBA" id="ARBA00022614"/>
    </source>
</evidence>
<dbReference type="GO" id="GO:0005737">
    <property type="term" value="C:cytoplasm"/>
    <property type="evidence" value="ECO:0007669"/>
    <property type="project" value="TreeGrafter"/>
</dbReference>
<dbReference type="PANTHER" id="PTHR15454">
    <property type="entry name" value="NISCHARIN RELATED"/>
    <property type="match status" value="1"/>
</dbReference>
<name>A0A8J6CG18_DIALT</name>
<evidence type="ECO:0008006" key="6">
    <source>
        <dbReference type="Google" id="ProtNLM"/>
    </source>
</evidence>